<dbReference type="KEGG" id="cch:Cag_0114"/>
<accession>Q3AUD3</accession>
<dbReference type="SUPFAM" id="SSF102114">
    <property type="entry name" value="Radical SAM enzymes"/>
    <property type="match status" value="1"/>
</dbReference>
<keyword evidence="4" id="KW-0949">S-adenosyl-L-methionine</keyword>
<feature type="domain" description="B12-binding" evidence="8">
    <location>
        <begin position="13"/>
        <end position="143"/>
    </location>
</feature>
<keyword evidence="10" id="KW-0560">Oxidoreductase</keyword>
<dbReference type="InterPro" id="IPR006638">
    <property type="entry name" value="Elp3/MiaA/NifB-like_rSAM"/>
</dbReference>
<dbReference type="InterPro" id="IPR007197">
    <property type="entry name" value="rSAM"/>
</dbReference>
<keyword evidence="5" id="KW-0479">Metal-binding</keyword>
<comment type="cofactor">
    <cofactor evidence="1">
        <name>[4Fe-4S] cluster</name>
        <dbReference type="ChEBI" id="CHEBI:49883"/>
    </cofactor>
</comment>
<evidence type="ECO:0000256" key="1">
    <source>
        <dbReference type="ARBA" id="ARBA00001966"/>
    </source>
</evidence>
<evidence type="ECO:0000256" key="2">
    <source>
        <dbReference type="ARBA" id="ARBA00022603"/>
    </source>
</evidence>
<feature type="domain" description="Radical SAM core" evidence="9">
    <location>
        <begin position="183"/>
        <end position="405"/>
    </location>
</feature>
<dbReference type="InterPro" id="IPR058240">
    <property type="entry name" value="rSAM_sf"/>
</dbReference>
<dbReference type="InterPro" id="IPR051198">
    <property type="entry name" value="BchE-like"/>
</dbReference>
<dbReference type="InterPro" id="IPR015424">
    <property type="entry name" value="PyrdxlP-dep_Trfase"/>
</dbReference>
<dbReference type="GO" id="GO:0046872">
    <property type="term" value="F:metal ion binding"/>
    <property type="evidence" value="ECO:0007669"/>
    <property type="project" value="UniProtKB-KW"/>
</dbReference>
<evidence type="ECO:0000259" key="9">
    <source>
        <dbReference type="PROSITE" id="PS51918"/>
    </source>
</evidence>
<dbReference type="SFLD" id="SFLDG01082">
    <property type="entry name" value="B12-binding_domain_containing"/>
    <property type="match status" value="1"/>
</dbReference>
<evidence type="ECO:0000256" key="7">
    <source>
        <dbReference type="ARBA" id="ARBA00023014"/>
    </source>
</evidence>
<dbReference type="InterPro" id="IPR023404">
    <property type="entry name" value="rSAM_horseshoe"/>
</dbReference>
<dbReference type="SFLD" id="SFLDG01123">
    <property type="entry name" value="methyltransferase_(Class_B)"/>
    <property type="match status" value="1"/>
</dbReference>
<dbReference type="PANTHER" id="PTHR43409:SF7">
    <property type="entry name" value="BLL1977 PROTEIN"/>
    <property type="match status" value="1"/>
</dbReference>
<dbReference type="CDD" id="cd01335">
    <property type="entry name" value="Radical_SAM"/>
    <property type="match status" value="1"/>
</dbReference>
<protein>
    <submittedName>
        <fullName evidence="10">Elongator protein 3/MiaB/NifB</fullName>
        <ecNumber evidence="10">1.14.13.81</ecNumber>
    </submittedName>
</protein>
<keyword evidence="3" id="KW-0808">Transferase</keyword>
<keyword evidence="6" id="KW-0408">Iron</keyword>
<dbReference type="EC" id="1.14.13.81" evidence="10"/>
<dbReference type="Pfam" id="PF02310">
    <property type="entry name" value="B12-binding"/>
    <property type="match status" value="1"/>
</dbReference>
<dbReference type="Pfam" id="PF04055">
    <property type="entry name" value="Radical_SAM"/>
    <property type="match status" value="1"/>
</dbReference>
<dbReference type="AlphaFoldDB" id="Q3AUD3"/>
<dbReference type="InterPro" id="IPR034466">
    <property type="entry name" value="Methyltransferase_Class_B"/>
</dbReference>
<dbReference type="Gene3D" id="3.80.30.20">
    <property type="entry name" value="tm_1862 like domain"/>
    <property type="match status" value="1"/>
</dbReference>
<dbReference type="InterPro" id="IPR006158">
    <property type="entry name" value="Cobalamin-bd"/>
</dbReference>
<name>Q3AUD3_CHLCH</name>
<dbReference type="SUPFAM" id="SSF53383">
    <property type="entry name" value="PLP-dependent transferases"/>
    <property type="match status" value="1"/>
</dbReference>
<evidence type="ECO:0000256" key="4">
    <source>
        <dbReference type="ARBA" id="ARBA00022691"/>
    </source>
</evidence>
<dbReference type="PANTHER" id="PTHR43409">
    <property type="entry name" value="ANAEROBIC MAGNESIUM-PROTOPORPHYRIN IX MONOMETHYL ESTER CYCLASE-RELATED"/>
    <property type="match status" value="1"/>
</dbReference>
<dbReference type="STRING" id="340177.Cag_0114"/>
<keyword evidence="2" id="KW-0489">Methyltransferase</keyword>
<dbReference type="SMART" id="SM00729">
    <property type="entry name" value="Elp3"/>
    <property type="match status" value="1"/>
</dbReference>
<dbReference type="GO" id="GO:0031419">
    <property type="term" value="F:cobalamin binding"/>
    <property type="evidence" value="ECO:0007669"/>
    <property type="project" value="InterPro"/>
</dbReference>
<dbReference type="GO" id="GO:0048529">
    <property type="term" value="F:magnesium-protoporphyrin IX monomethyl ester (oxidative) cyclase activity"/>
    <property type="evidence" value="ECO:0007669"/>
    <property type="project" value="UniProtKB-EC"/>
</dbReference>
<evidence type="ECO:0000256" key="5">
    <source>
        <dbReference type="ARBA" id="ARBA00022723"/>
    </source>
</evidence>
<dbReference type="GO" id="GO:0051539">
    <property type="term" value="F:4 iron, 4 sulfur cluster binding"/>
    <property type="evidence" value="ECO:0007669"/>
    <property type="project" value="UniProtKB-KW"/>
</dbReference>
<dbReference type="OrthoDB" id="9801424at2"/>
<evidence type="ECO:0000256" key="3">
    <source>
        <dbReference type="ARBA" id="ARBA00022679"/>
    </source>
</evidence>
<dbReference type="PROSITE" id="PS51918">
    <property type="entry name" value="RADICAL_SAM"/>
    <property type="match status" value="1"/>
</dbReference>
<dbReference type="SFLD" id="SFLDS00029">
    <property type="entry name" value="Radical_SAM"/>
    <property type="match status" value="1"/>
</dbReference>
<dbReference type="PROSITE" id="PS51332">
    <property type="entry name" value="B12_BINDING"/>
    <property type="match status" value="1"/>
</dbReference>
<reference evidence="10" key="1">
    <citation type="submission" date="2005-08" db="EMBL/GenBank/DDBJ databases">
        <title>Complete sequence of Chlorobium chlorochromatii CaD3.</title>
        <authorList>
            <person name="Copeland A."/>
            <person name="Lucas S."/>
            <person name="Lapidus A."/>
            <person name="Barry K."/>
            <person name="Detter J.C."/>
            <person name="Glavina T."/>
            <person name="Hammon N."/>
            <person name="Israni S."/>
            <person name="Pitluck S."/>
            <person name="Bryant D."/>
            <person name="Schmutz J."/>
            <person name="Larimer F."/>
            <person name="Land M."/>
            <person name="Kyrpides N."/>
            <person name="Ivanova N."/>
            <person name="Richardson P."/>
        </authorList>
    </citation>
    <scope>NUCLEOTIDE SEQUENCE [LARGE SCALE GENOMIC DNA]</scope>
    <source>
        <strain evidence="10">CaD3</strain>
    </source>
</reference>
<proteinExistence type="predicted"/>
<dbReference type="HOGENOM" id="CLU_021572_4_3_10"/>
<dbReference type="EMBL" id="CP000108">
    <property type="protein sequence ID" value="ABB27392.1"/>
    <property type="molecule type" value="Genomic_DNA"/>
</dbReference>
<keyword evidence="7" id="KW-0411">Iron-sulfur</keyword>
<dbReference type="eggNOG" id="COG1032">
    <property type="taxonomic scope" value="Bacteria"/>
</dbReference>
<evidence type="ECO:0000256" key="6">
    <source>
        <dbReference type="ARBA" id="ARBA00023004"/>
    </source>
</evidence>
<organism evidence="10">
    <name type="scientific">Chlorobium chlorochromatii (strain CaD3)</name>
    <dbReference type="NCBI Taxonomy" id="340177"/>
    <lineage>
        <taxon>Bacteria</taxon>
        <taxon>Pseudomonadati</taxon>
        <taxon>Chlorobiota</taxon>
        <taxon>Chlorobiia</taxon>
        <taxon>Chlorobiales</taxon>
        <taxon>Chlorobiaceae</taxon>
        <taxon>Chlorobium/Pelodictyon group</taxon>
        <taxon>Chlorobium</taxon>
    </lineage>
</organism>
<evidence type="ECO:0000259" key="8">
    <source>
        <dbReference type="PROSITE" id="PS51332"/>
    </source>
</evidence>
<dbReference type="Gene3D" id="3.40.50.280">
    <property type="entry name" value="Cobalamin-binding domain"/>
    <property type="match status" value="1"/>
</dbReference>
<gene>
    <name evidence="10" type="ordered locus">Cag_0114</name>
</gene>
<dbReference type="CDD" id="cd02068">
    <property type="entry name" value="radical_SAM_B12_BD"/>
    <property type="match status" value="1"/>
</dbReference>
<sequence>MAYFKRICLVEAPQTIITPFPRFISDSIGICYLAAAIKNDVEYLVIPENFYNDAIFESMRRLLKEQPCDLVAISSMTGAFNQAIKLAKIAKEAGAFVIMGGFHPTALPEEVLKHSCVDVVVIGEGEETFRELVKNGPSRNVRGIAYRDNGGIVRTEPRPVITNIDTIPFPLRSLRPKRYGETGDAYSIDTIYTSRGCPWSCSFCANDQMHKAWRGRSPENVVEEIALLHDPKNKKLIKIWDANFLTNIGRAEKICDLLLEKGLTNFRIVTETRAKDIVRAERILGKLRQIGLSKAGLGIESPNKETLALMNKQNSLNDVSKAIELCRKHGIGTEGYFIIGHYSEDMTATLAYPEFARSLGLRQALFMVMTPYPGTAIFNEYKAEERIRSFDWDLYNNYCPVITTRHMNSDTLVAMLAYCNVAFNGYRSVMKRNNMNALLLNFMVDLFQLTFLLRVNKNISEQAIIDLLFNALQLFLEEKKGIVLQTDMKYKKQLQHPLHLRLEHPSGKSIDFTLSEHNSRRELTMQHNTSNMVPLPVGSRCIKLGTLVACACSISMDSLMTALYQNEWAHNNPKRITAPLLSLLTDRSLQHFGRNVALLYLRVLLSGKK</sequence>
<evidence type="ECO:0000313" key="10">
    <source>
        <dbReference type="EMBL" id="ABB27392.1"/>
    </source>
</evidence>